<dbReference type="InterPro" id="IPR000883">
    <property type="entry name" value="Cyt_C_Oxase_1"/>
</dbReference>
<keyword evidence="1" id="KW-1133">Transmembrane helix</keyword>
<feature type="transmembrane region" description="Helical" evidence="1">
    <location>
        <begin position="731"/>
        <end position="750"/>
    </location>
</feature>
<dbReference type="AlphaFoldDB" id="A0A0C5JCN8"/>
<dbReference type="PATRIC" id="fig|1565605.3.peg.2074"/>
<dbReference type="PANTHER" id="PTHR10422:SF38">
    <property type="entry name" value="CYTOCHROME B SUBUNIT OF NITRIC OXIDE REDUCTASE"/>
    <property type="match status" value="1"/>
</dbReference>
<feature type="transmembrane region" description="Helical" evidence="1">
    <location>
        <begin position="413"/>
        <end position="433"/>
    </location>
</feature>
<dbReference type="Proteomes" id="UP000061603">
    <property type="component" value="Chromosome"/>
</dbReference>
<dbReference type="GO" id="GO:0004129">
    <property type="term" value="F:cytochrome-c oxidase activity"/>
    <property type="evidence" value="ECO:0007669"/>
    <property type="project" value="InterPro"/>
</dbReference>
<feature type="transmembrane region" description="Helical" evidence="1">
    <location>
        <begin position="445"/>
        <end position="466"/>
    </location>
</feature>
<feature type="transmembrane region" description="Helical" evidence="1">
    <location>
        <begin position="518"/>
        <end position="539"/>
    </location>
</feature>
<dbReference type="InterPro" id="IPR036927">
    <property type="entry name" value="Cyt_c_oxase-like_su1_sf"/>
</dbReference>
<feature type="transmembrane region" description="Helical" evidence="1">
    <location>
        <begin position="592"/>
        <end position="615"/>
    </location>
</feature>
<keyword evidence="1" id="KW-0812">Transmembrane</keyword>
<keyword evidence="4" id="KW-1185">Reference proteome</keyword>
<feature type="transmembrane region" description="Helical" evidence="1">
    <location>
        <begin position="286"/>
        <end position="307"/>
    </location>
</feature>
<organism evidence="3 4">
    <name type="scientific">Rugosibacter aromaticivorans</name>
    <dbReference type="NCBI Taxonomy" id="1565605"/>
    <lineage>
        <taxon>Bacteria</taxon>
        <taxon>Pseudomonadati</taxon>
        <taxon>Pseudomonadota</taxon>
        <taxon>Betaproteobacteria</taxon>
        <taxon>Nitrosomonadales</taxon>
        <taxon>Sterolibacteriaceae</taxon>
        <taxon>Rugosibacter</taxon>
    </lineage>
</organism>
<protein>
    <submittedName>
        <fullName evidence="3">Nitric-oxide reductase</fullName>
    </submittedName>
</protein>
<dbReference type="GO" id="GO:0009060">
    <property type="term" value="P:aerobic respiration"/>
    <property type="evidence" value="ECO:0007669"/>
    <property type="project" value="InterPro"/>
</dbReference>
<feature type="transmembrane region" description="Helical" evidence="1">
    <location>
        <begin position="635"/>
        <end position="654"/>
    </location>
</feature>
<feature type="transmembrane region" description="Helical" evidence="1">
    <location>
        <begin position="551"/>
        <end position="572"/>
    </location>
</feature>
<feature type="transmembrane region" description="Helical" evidence="1">
    <location>
        <begin position="478"/>
        <end position="506"/>
    </location>
</feature>
<reference evidence="3 4" key="1">
    <citation type="journal article" date="2015" name="Genome Announc.">
        <title>Complete Genome Sequence of a Novel Bacterium within the Family Rhodocyclaceae That Degrades Polycyclic Aromatic Hydrocarbons.</title>
        <authorList>
            <person name="Singleton D.R."/>
            <person name="Dickey A.N."/>
            <person name="Scholl E.H."/>
            <person name="Wright F.A."/>
            <person name="Aitken M.D."/>
        </authorList>
    </citation>
    <scope>NUCLEOTIDE SEQUENCE [LARGE SCALE GENOMIC DNA]</scope>
    <source>
        <strain evidence="4">PG1-Ca6</strain>
    </source>
</reference>
<proteinExistence type="predicted"/>
<keyword evidence="1" id="KW-0472">Membrane</keyword>
<feature type="transmembrane region" description="Helical" evidence="1">
    <location>
        <begin position="336"/>
        <end position="358"/>
    </location>
</feature>
<feature type="transmembrane region" description="Helical" evidence="1">
    <location>
        <begin position="675"/>
        <end position="698"/>
    </location>
</feature>
<dbReference type="Gene3D" id="1.20.210.10">
    <property type="entry name" value="Cytochrome c oxidase-like, subunit I domain"/>
    <property type="match status" value="1"/>
</dbReference>
<dbReference type="Pfam" id="PF00115">
    <property type="entry name" value="COX1"/>
    <property type="match status" value="1"/>
</dbReference>
<dbReference type="GO" id="GO:0020037">
    <property type="term" value="F:heme binding"/>
    <property type="evidence" value="ECO:0007669"/>
    <property type="project" value="InterPro"/>
</dbReference>
<dbReference type="KEGG" id="rbu:PG1C_09745"/>
<evidence type="ECO:0000259" key="2">
    <source>
        <dbReference type="Pfam" id="PF22085"/>
    </source>
</evidence>
<dbReference type="SUPFAM" id="SSF81442">
    <property type="entry name" value="Cytochrome c oxidase subunit I-like"/>
    <property type="match status" value="1"/>
</dbReference>
<accession>A0A0C5JCN8</accession>
<sequence>MSESQRNGKLSPWWRRASFLTMALGFSVLLLLTVKAYHEAPPIPGKVTSPDGSVLFTGEDIRDGQQVFLKYGLMDNGSIWGHGALLGPDFSAEYLHTLALHIATSFAQVRYGLPFDNLTPAQRAIVEAEVRTELKQNRYDAQTGVLAVGPSYEAWFRHQSSAWNAYFSSPVKNGGLGAGTIRDPGDLKQLSAFVAWTAWASVANRPGTTHSYTNNFPFDSVAGNTPTADAVLWSALSLVFLLGGTAAVLLAFGKFDYLGWQARPGYLHPKLLGARVTPGQRATLKYFALVALLFLAQTLVGGAVAHYRADPGTFYGFDLAAWLPSNLLRTWHLQLAIFWIATAYVAGALFLAAALGGGDPAGQKKGIDTLFWALVIVVVGSLLGEWAGMRQMLPQLWFWLGDQGWEYLELGRAWQMLLAVALLFWFGLLVRALAPALRNAERREIAGLFLCAAIAIPVFYLPAMFFDGTTHFSVVDAWRFWIIHLWVEGFFEFFVTVMVAIIFLQFGVVTRLTATRVIYLDAILYFTGGFIGTGHHWYWTGQTSFNMALSALFSALEVVPLTLITLDAWDFVRLSRPVADIGHQRVEVPHQWTFHFLMAVGFWNFVGAGIFGFLINLPIVSYFETGTLLTINHGHAAMMGVFGMLGVGLVVFAIRQTVDEALWRDLEKYIRVGFWGLNGGLLMMVVMSLFPAGILQLIDVLENGYWHARSLAYTGSDLARLLEWSRLPGDLVFIVFGVVPIAVAAVRAYFDGRKTIRAAGVPLL</sequence>
<name>A0A0C5JCN8_9PROT</name>
<dbReference type="PANTHER" id="PTHR10422">
    <property type="entry name" value="CYTOCHROME C OXIDASE SUBUNIT 1"/>
    <property type="match status" value="1"/>
</dbReference>
<feature type="transmembrane region" description="Helical" evidence="1">
    <location>
        <begin position="370"/>
        <end position="393"/>
    </location>
</feature>
<dbReference type="EMBL" id="CP010554">
    <property type="protein sequence ID" value="AJP49583.1"/>
    <property type="molecule type" value="Genomic_DNA"/>
</dbReference>
<dbReference type="GO" id="GO:0016020">
    <property type="term" value="C:membrane"/>
    <property type="evidence" value="ECO:0007669"/>
    <property type="project" value="InterPro"/>
</dbReference>
<feature type="domain" description="Nitric oxide reductase subunit B cytochrome c-like" evidence="2">
    <location>
        <begin position="44"/>
        <end position="217"/>
    </location>
</feature>
<feature type="transmembrane region" description="Helical" evidence="1">
    <location>
        <begin position="230"/>
        <end position="253"/>
    </location>
</feature>
<evidence type="ECO:0000313" key="4">
    <source>
        <dbReference type="Proteomes" id="UP000061603"/>
    </source>
</evidence>
<dbReference type="STRING" id="1565605.PG1C_09745"/>
<dbReference type="Pfam" id="PF22085">
    <property type="entry name" value="NorB_cytochrome_c-like"/>
    <property type="match status" value="1"/>
</dbReference>
<dbReference type="HOGENOM" id="CLU_021582_0_0_4"/>
<evidence type="ECO:0000313" key="3">
    <source>
        <dbReference type="EMBL" id="AJP49583.1"/>
    </source>
</evidence>
<dbReference type="InterPro" id="IPR054309">
    <property type="entry name" value="NorB_cytochrome_c-like"/>
</dbReference>
<evidence type="ECO:0000256" key="1">
    <source>
        <dbReference type="SAM" id="Phobius"/>
    </source>
</evidence>
<gene>
    <name evidence="3" type="ORF">PG1C_09745</name>
</gene>